<keyword evidence="4" id="KW-1185">Reference proteome</keyword>
<keyword evidence="2" id="KW-0732">Signal</keyword>
<feature type="chain" id="PRO_5046439267" evidence="2">
    <location>
        <begin position="21"/>
        <end position="177"/>
    </location>
</feature>
<feature type="compositionally biased region" description="Low complexity" evidence="1">
    <location>
        <begin position="42"/>
        <end position="62"/>
    </location>
</feature>
<evidence type="ECO:0000313" key="4">
    <source>
        <dbReference type="Proteomes" id="UP001596072"/>
    </source>
</evidence>
<reference evidence="4" key="1">
    <citation type="journal article" date="2019" name="Int. J. Syst. Evol. Microbiol.">
        <title>The Global Catalogue of Microorganisms (GCM) 10K type strain sequencing project: providing services to taxonomists for standard genome sequencing and annotation.</title>
        <authorList>
            <consortium name="The Broad Institute Genomics Platform"/>
            <consortium name="The Broad Institute Genome Sequencing Center for Infectious Disease"/>
            <person name="Wu L."/>
            <person name="Ma J."/>
        </authorList>
    </citation>
    <scope>NUCLEOTIDE SEQUENCE [LARGE SCALE GENOMIC DNA]</scope>
    <source>
        <strain evidence="4">YIM 94188</strain>
    </source>
</reference>
<evidence type="ECO:0000313" key="3">
    <source>
        <dbReference type="EMBL" id="MFC5727927.1"/>
    </source>
</evidence>
<dbReference type="PROSITE" id="PS51257">
    <property type="entry name" value="PROKAR_LIPOPROTEIN"/>
    <property type="match status" value="1"/>
</dbReference>
<dbReference type="Proteomes" id="UP001596072">
    <property type="component" value="Unassembled WGS sequence"/>
</dbReference>
<dbReference type="InterPro" id="IPR046172">
    <property type="entry name" value="DUF6174"/>
</dbReference>
<feature type="signal peptide" evidence="2">
    <location>
        <begin position="1"/>
        <end position="20"/>
    </location>
</feature>
<gene>
    <name evidence="3" type="ORF">ACFPQB_03295</name>
</gene>
<protein>
    <submittedName>
        <fullName evidence="3">DUF6174 domain-containing protein</fullName>
    </submittedName>
</protein>
<name>A0ABW0ZCX5_9ACTN</name>
<dbReference type="Pfam" id="PF19671">
    <property type="entry name" value="DUF6174"/>
    <property type="match status" value="1"/>
</dbReference>
<dbReference type="EMBL" id="JBHSNS010000001">
    <property type="protein sequence ID" value="MFC5727927.1"/>
    <property type="molecule type" value="Genomic_DNA"/>
</dbReference>
<evidence type="ECO:0000256" key="2">
    <source>
        <dbReference type="SAM" id="SignalP"/>
    </source>
</evidence>
<sequence>MRTRPTGRARLQGTALAPLAAGLLLALTGCGGDGGGRAEDQSTSSSTASAAPTPGTTSSTAADDGRYPEFGPEDYVYRLEVLCFCPQVGAVRIEVEDGEVTAATSAGGPGVKKGTPAPDFARLTINDIIAVANDPAVDEVEVTWPDGQAHPSVVEVDRLANAVDDEVTYTIKAVRVR</sequence>
<evidence type="ECO:0000256" key="1">
    <source>
        <dbReference type="SAM" id="MobiDB-lite"/>
    </source>
</evidence>
<accession>A0ABW0ZCX5</accession>
<comment type="caution">
    <text evidence="3">The sequence shown here is derived from an EMBL/GenBank/DDBJ whole genome shotgun (WGS) entry which is preliminary data.</text>
</comment>
<proteinExistence type="predicted"/>
<feature type="region of interest" description="Disordered" evidence="1">
    <location>
        <begin position="34"/>
        <end position="67"/>
    </location>
</feature>
<organism evidence="3 4">
    <name type="scientific">Nocardioides vastitatis</name>
    <dbReference type="NCBI Taxonomy" id="2568655"/>
    <lineage>
        <taxon>Bacteria</taxon>
        <taxon>Bacillati</taxon>
        <taxon>Actinomycetota</taxon>
        <taxon>Actinomycetes</taxon>
        <taxon>Propionibacteriales</taxon>
        <taxon>Nocardioidaceae</taxon>
        <taxon>Nocardioides</taxon>
    </lineage>
</organism>
<dbReference type="RefSeq" id="WP_136436662.1">
    <property type="nucleotide sequence ID" value="NZ_JBHSNS010000001.1"/>
</dbReference>